<dbReference type="GO" id="GO:0000795">
    <property type="term" value="C:synaptonemal complex"/>
    <property type="evidence" value="ECO:0007669"/>
    <property type="project" value="InterPro"/>
</dbReference>
<evidence type="ECO:0000256" key="5">
    <source>
        <dbReference type="PROSITE-ProRule" id="PRU00175"/>
    </source>
</evidence>
<dbReference type="GeneID" id="112153731"/>
<feature type="domain" description="RING-type" evidence="8">
    <location>
        <begin position="7"/>
        <end position="46"/>
    </location>
</feature>
<dbReference type="Pfam" id="PF14634">
    <property type="entry name" value="zf-RING_5"/>
    <property type="match status" value="1"/>
</dbReference>
<keyword evidence="4" id="KW-0469">Meiosis</keyword>
<dbReference type="AlphaFoldDB" id="A0A3B3DGQ1"/>
<dbReference type="PANTHER" id="PTHR22663:SF21">
    <property type="entry name" value="E3 SUMO-PROTEIN LIGASE RNF212-RELATED"/>
    <property type="match status" value="1"/>
</dbReference>
<evidence type="ECO:0000256" key="7">
    <source>
        <dbReference type="SAM" id="MobiDB-lite"/>
    </source>
</evidence>
<organism evidence="9 10">
    <name type="scientific">Oryzias melastigma</name>
    <name type="common">Marine medaka</name>
    <dbReference type="NCBI Taxonomy" id="30732"/>
    <lineage>
        <taxon>Eukaryota</taxon>
        <taxon>Metazoa</taxon>
        <taxon>Chordata</taxon>
        <taxon>Craniata</taxon>
        <taxon>Vertebrata</taxon>
        <taxon>Euteleostomi</taxon>
        <taxon>Actinopterygii</taxon>
        <taxon>Neopterygii</taxon>
        <taxon>Teleostei</taxon>
        <taxon>Neoteleostei</taxon>
        <taxon>Acanthomorphata</taxon>
        <taxon>Ovalentaria</taxon>
        <taxon>Atherinomorphae</taxon>
        <taxon>Beloniformes</taxon>
        <taxon>Adrianichthyidae</taxon>
        <taxon>Oryziinae</taxon>
        <taxon>Oryzias</taxon>
    </lineage>
</organism>
<feature type="region of interest" description="Disordered" evidence="7">
    <location>
        <begin position="140"/>
        <end position="170"/>
    </location>
</feature>
<dbReference type="Proteomes" id="UP000261560">
    <property type="component" value="Unplaced"/>
</dbReference>
<dbReference type="PaxDb" id="30732-ENSOMEP00000028659"/>
<dbReference type="InterPro" id="IPR017907">
    <property type="entry name" value="Znf_RING_CS"/>
</dbReference>
<dbReference type="InterPro" id="IPR042123">
    <property type="entry name" value="Zip3/RNF212-like"/>
</dbReference>
<evidence type="ECO:0000256" key="1">
    <source>
        <dbReference type="ARBA" id="ARBA00022723"/>
    </source>
</evidence>
<accession>A0A3B3DGQ1</accession>
<reference evidence="9" key="2">
    <citation type="submission" date="2025-09" db="UniProtKB">
        <authorList>
            <consortium name="Ensembl"/>
        </authorList>
    </citation>
    <scope>IDENTIFICATION</scope>
</reference>
<evidence type="ECO:0000259" key="8">
    <source>
        <dbReference type="PROSITE" id="PS50089"/>
    </source>
</evidence>
<dbReference type="PROSITE" id="PS00518">
    <property type="entry name" value="ZF_RING_1"/>
    <property type="match status" value="1"/>
</dbReference>
<keyword evidence="1" id="KW-0479">Metal-binding</keyword>
<reference evidence="9" key="1">
    <citation type="submission" date="2025-08" db="UniProtKB">
        <authorList>
            <consortium name="Ensembl"/>
        </authorList>
    </citation>
    <scope>IDENTIFICATION</scope>
</reference>
<dbReference type="GO" id="GO:0008270">
    <property type="term" value="F:zinc ion binding"/>
    <property type="evidence" value="ECO:0007669"/>
    <property type="project" value="UniProtKB-KW"/>
</dbReference>
<sequence>MSFWVYCNSCFLSAGADRQLAVTTCGHVICSVCYQKGKQGNCSICSSQCQISPLSDKSSSEVKALFSDINAVTTKHLTEISKVISFQSRHQRKLLTHYKKRNEKLEETLVKMKQEMQHMTKKLNEQSAYIAKMENSFQHQSTMAPPPVSQKSRAPYPAQGHKPALQIPYNSPAPLLRQFSATSSNENTEVDEMSLFRKPNSVSRMSVNKPPQDGRMGAISSRLSSQNMLGSHSSQSPSVSRFQGAPLTPELTFNLSSKWESPIFKSSSSFRGSMSSLVSPSP</sequence>
<feature type="coiled-coil region" evidence="6">
    <location>
        <begin position="95"/>
        <end position="122"/>
    </location>
</feature>
<evidence type="ECO:0000256" key="6">
    <source>
        <dbReference type="SAM" id="Coils"/>
    </source>
</evidence>
<dbReference type="GO" id="GO:0016925">
    <property type="term" value="P:protein sumoylation"/>
    <property type="evidence" value="ECO:0007669"/>
    <property type="project" value="TreeGrafter"/>
</dbReference>
<dbReference type="InterPro" id="IPR001841">
    <property type="entry name" value="Znf_RING"/>
</dbReference>
<proteinExistence type="predicted"/>
<dbReference type="GO" id="GO:0007129">
    <property type="term" value="P:homologous chromosome pairing at meiosis"/>
    <property type="evidence" value="ECO:0007669"/>
    <property type="project" value="TreeGrafter"/>
</dbReference>
<dbReference type="GO" id="GO:0007131">
    <property type="term" value="P:reciprocal meiotic recombination"/>
    <property type="evidence" value="ECO:0007669"/>
    <property type="project" value="InterPro"/>
</dbReference>
<dbReference type="PROSITE" id="PS50089">
    <property type="entry name" value="ZF_RING_2"/>
    <property type="match status" value="1"/>
</dbReference>
<dbReference type="RefSeq" id="XP_024139876.1">
    <property type="nucleotide sequence ID" value="XM_024284108.2"/>
</dbReference>
<dbReference type="Ensembl" id="ENSOMET00000017424.1">
    <property type="protein sequence ID" value="ENSOMEP00000028659.1"/>
    <property type="gene ID" value="ENSOMEG00000011856.1"/>
</dbReference>
<dbReference type="OMA" id="VCCNSCF"/>
<evidence type="ECO:0000313" key="10">
    <source>
        <dbReference type="Proteomes" id="UP000261560"/>
    </source>
</evidence>
<evidence type="ECO:0000256" key="2">
    <source>
        <dbReference type="ARBA" id="ARBA00022771"/>
    </source>
</evidence>
<evidence type="ECO:0000256" key="3">
    <source>
        <dbReference type="ARBA" id="ARBA00022833"/>
    </source>
</evidence>
<protein>
    <submittedName>
        <fullName evidence="9">Ring finger protein 212</fullName>
    </submittedName>
</protein>
<keyword evidence="6" id="KW-0175">Coiled coil</keyword>
<keyword evidence="2 5" id="KW-0863">Zinc-finger</keyword>
<evidence type="ECO:0000313" key="9">
    <source>
        <dbReference type="Ensembl" id="ENSOMEP00000028659.1"/>
    </source>
</evidence>
<evidence type="ECO:0000256" key="4">
    <source>
        <dbReference type="ARBA" id="ARBA00023254"/>
    </source>
</evidence>
<feature type="region of interest" description="Disordered" evidence="7">
    <location>
        <begin position="198"/>
        <end position="245"/>
    </location>
</feature>
<feature type="compositionally biased region" description="Polar residues" evidence="7">
    <location>
        <begin position="221"/>
        <end position="241"/>
    </location>
</feature>
<dbReference type="PANTHER" id="PTHR22663">
    <property type="entry name" value="RING FINGER PROTEIN NARYA-RELATED"/>
    <property type="match status" value="1"/>
</dbReference>
<dbReference type="GO" id="GO:0019789">
    <property type="term" value="F:SUMO transferase activity"/>
    <property type="evidence" value="ECO:0007669"/>
    <property type="project" value="InterPro"/>
</dbReference>
<keyword evidence="10" id="KW-1185">Reference proteome</keyword>
<dbReference type="GeneTree" id="ENSGT00740000115581"/>
<name>A0A3B3DGQ1_ORYME</name>
<keyword evidence="3" id="KW-0862">Zinc</keyword>
<dbReference type="STRING" id="30732.ENSOMEP00000028659"/>